<evidence type="ECO:0000256" key="2">
    <source>
        <dbReference type="ARBA" id="ARBA00008661"/>
    </source>
</evidence>
<evidence type="ECO:0000256" key="9">
    <source>
        <dbReference type="ARBA" id="ARBA00023136"/>
    </source>
</evidence>
<organism evidence="11 12">
    <name type="scientific">Malassezia nana</name>
    <dbReference type="NCBI Taxonomy" id="180528"/>
    <lineage>
        <taxon>Eukaryota</taxon>
        <taxon>Fungi</taxon>
        <taxon>Dikarya</taxon>
        <taxon>Basidiomycota</taxon>
        <taxon>Ustilaginomycotina</taxon>
        <taxon>Malasseziomycetes</taxon>
        <taxon>Malasseziales</taxon>
        <taxon>Malasseziaceae</taxon>
        <taxon>Malassezia</taxon>
    </lineage>
</organism>
<evidence type="ECO:0000313" key="12">
    <source>
        <dbReference type="Proteomes" id="UP001213623"/>
    </source>
</evidence>
<dbReference type="GO" id="GO:0016758">
    <property type="term" value="F:hexosyltransferase activity"/>
    <property type="evidence" value="ECO:0007669"/>
    <property type="project" value="InterPro"/>
</dbReference>
<comment type="similarity">
    <text evidence="2">Belongs to the glycosyltransferase 31 family.</text>
</comment>
<dbReference type="AlphaFoldDB" id="A0AAF0EKV3"/>
<dbReference type="PANTHER" id="PTHR11214:SF333">
    <property type="entry name" value="GLYCOSYLTRANSFERASE FAMILY 31 PROTEIN"/>
    <property type="match status" value="1"/>
</dbReference>
<keyword evidence="4" id="KW-0808">Transferase</keyword>
<dbReference type="Proteomes" id="UP001213623">
    <property type="component" value="Chromosome 2"/>
</dbReference>
<dbReference type="PANTHER" id="PTHR11214">
    <property type="entry name" value="BETA-1,3-N-ACETYLGLUCOSAMINYLTRANSFERASE"/>
    <property type="match status" value="1"/>
</dbReference>
<evidence type="ECO:0000256" key="1">
    <source>
        <dbReference type="ARBA" id="ARBA00004323"/>
    </source>
</evidence>
<evidence type="ECO:0000256" key="4">
    <source>
        <dbReference type="ARBA" id="ARBA00022679"/>
    </source>
</evidence>
<evidence type="ECO:0008006" key="13">
    <source>
        <dbReference type="Google" id="ProtNLM"/>
    </source>
</evidence>
<keyword evidence="7 10" id="KW-1133">Transmembrane helix</keyword>
<name>A0AAF0EKV3_9BASI</name>
<keyword evidence="6" id="KW-0735">Signal-anchor</keyword>
<dbReference type="EMBL" id="CP119893">
    <property type="protein sequence ID" value="WFD26223.1"/>
    <property type="molecule type" value="Genomic_DNA"/>
</dbReference>
<evidence type="ECO:0000256" key="7">
    <source>
        <dbReference type="ARBA" id="ARBA00022989"/>
    </source>
</evidence>
<sequence>MSFAAQFVRADAPWHQEIGGHRLWLARPAAFLHYLSMRMLRKPLSSAYTAIALACMVVLFLTMLVAEVRYLQDPDKALAPWRQYCAEQPWFVHADVEHLAPVNLLVGVITVDEKFERRQIIRSTYASLTTPRHPQTGQPLGNVQVKFVLGRPRKELAAQIALEMEMYNDMVVLDIKETQWSRKTHAFLQWAAENATVPVLVPHNSPSHPYMVNGKPYEVRWKMVDYVLKADDDAFVVLDELERRLRAAPRTMAYWGYLVADWFMSGETYALSQDLVQYMANSPIIAASPSRKEDEQIARWLQAHPRYRDLHSLSERCWVYDHPRAPTPYAHGFLFPDHVQQIKAETLHGLPSEELARRGGPAKALSYSTTTRWKTPYTPPRPDLTVEESYEALVEGGGRWADSWYRTTRDPDTPHLVSRQDFVLRPHDERLTTPANPSTALPREAVTYDVTSGLPVYASPATHRASAHGPNISEAWGPNLFAYEDQLRRERYLNGTVGGTVVVHYLKHDTWFYETALALVGRRQAWRHGSAANHWRMYGSPMIQPYSSSQSFIAQDIPRAHL</sequence>
<evidence type="ECO:0000256" key="3">
    <source>
        <dbReference type="ARBA" id="ARBA00022676"/>
    </source>
</evidence>
<evidence type="ECO:0000256" key="8">
    <source>
        <dbReference type="ARBA" id="ARBA00023034"/>
    </source>
</evidence>
<evidence type="ECO:0000256" key="5">
    <source>
        <dbReference type="ARBA" id="ARBA00022692"/>
    </source>
</evidence>
<evidence type="ECO:0000313" key="11">
    <source>
        <dbReference type="EMBL" id="WFD26223.1"/>
    </source>
</evidence>
<gene>
    <name evidence="11" type="ORF">MNAN1_001200</name>
</gene>
<reference evidence="11" key="1">
    <citation type="submission" date="2023-03" db="EMBL/GenBank/DDBJ databases">
        <title>Mating type loci evolution in Malassezia.</title>
        <authorList>
            <person name="Coelho M.A."/>
        </authorList>
    </citation>
    <scope>NUCLEOTIDE SEQUENCE</scope>
    <source>
        <strain evidence="11">CBS 9557</strain>
    </source>
</reference>
<protein>
    <recommendedName>
        <fullName evidence="13">Hexosyltransferase</fullName>
    </recommendedName>
</protein>
<dbReference type="Pfam" id="PF01762">
    <property type="entry name" value="Galactosyl_T"/>
    <property type="match status" value="1"/>
</dbReference>
<keyword evidence="12" id="KW-1185">Reference proteome</keyword>
<evidence type="ECO:0000256" key="10">
    <source>
        <dbReference type="SAM" id="Phobius"/>
    </source>
</evidence>
<comment type="subcellular location">
    <subcellularLocation>
        <location evidence="1">Golgi apparatus membrane</location>
        <topology evidence="1">Single-pass type II membrane protein</topology>
    </subcellularLocation>
</comment>
<accession>A0AAF0EKV3</accession>
<dbReference type="GO" id="GO:0000139">
    <property type="term" value="C:Golgi membrane"/>
    <property type="evidence" value="ECO:0007669"/>
    <property type="project" value="UniProtKB-SubCell"/>
</dbReference>
<dbReference type="Gene3D" id="3.90.550.50">
    <property type="match status" value="1"/>
</dbReference>
<proteinExistence type="inferred from homology"/>
<evidence type="ECO:0000256" key="6">
    <source>
        <dbReference type="ARBA" id="ARBA00022968"/>
    </source>
</evidence>
<keyword evidence="3" id="KW-0328">Glycosyltransferase</keyword>
<keyword evidence="9 10" id="KW-0472">Membrane</keyword>
<dbReference type="GO" id="GO:0051072">
    <property type="term" value="P:4,6-pyruvylated galactose residue biosynthetic process"/>
    <property type="evidence" value="ECO:0007669"/>
    <property type="project" value="TreeGrafter"/>
</dbReference>
<dbReference type="InterPro" id="IPR002659">
    <property type="entry name" value="Glyco_trans_31"/>
</dbReference>
<feature type="transmembrane region" description="Helical" evidence="10">
    <location>
        <begin position="47"/>
        <end position="66"/>
    </location>
</feature>
<keyword evidence="5 10" id="KW-0812">Transmembrane</keyword>
<keyword evidence="8" id="KW-0333">Golgi apparatus</keyword>